<dbReference type="GeneID" id="111300054"/>
<evidence type="ECO:0000313" key="2">
    <source>
        <dbReference type="RefSeq" id="XP_022751393.1"/>
    </source>
</evidence>
<keyword evidence="1" id="KW-1185">Reference proteome</keyword>
<name>A0A6P5ZEY8_DURZI</name>
<dbReference type="PANTHER" id="PTHR12265">
    <property type="entry name" value="TRANSMEMBRANE PROTEIN 53"/>
    <property type="match status" value="1"/>
</dbReference>
<dbReference type="PANTHER" id="PTHR12265:SF11">
    <property type="entry name" value="ALPHA_BETA-HYDROLASES SUPERFAMILY PROTEIN"/>
    <property type="match status" value="1"/>
</dbReference>
<dbReference type="KEGG" id="dzi:111300054"/>
<sequence>MWKKPLYKALPFLNPQLKISPMEAASSNALGFSSIITKTTPTPPFPTKFTRTHFLKLPQRFRNDAFFRVSANPFKSSFLSISSSFNAFIGSNAKDTVLDWSKAPEIVNDRGGKAEAFGSEDKVITVVLLGWLGAQTKHSKRYGEWYNSRGIHAAWNKAPEIVADRCGKAEAFGSKDKAITVVLLGWLGAKTKHLKRYVEWYNSRGIHAVTFVVEVKELLWLDLGVRLEQRISEFENELARYVLEKEEDGRERCFIFHTFSNTGWFVYGSILNSFQRRDGLKEKIRGVIIDSGSAGPLNPKVWAGGFGAAILKKRSSSINGLESAVTDSKLQKEEPGMIEAVLLSALEKFFGYALNMPDVNRRLRTIINAIMEHHPPCPQLYLYSTADKLIPYKSVELCIEEMRKKGIKVFSFNFGTSPHVDHYRTFPSIYSSELHNFLKECFAAVKQR</sequence>
<evidence type="ECO:0000313" key="1">
    <source>
        <dbReference type="Proteomes" id="UP000515121"/>
    </source>
</evidence>
<protein>
    <submittedName>
        <fullName evidence="2">Transmembrane protein 53-like isoform X1</fullName>
    </submittedName>
</protein>
<dbReference type="SUPFAM" id="SSF53474">
    <property type="entry name" value="alpha/beta-Hydrolases"/>
    <property type="match status" value="1"/>
</dbReference>
<dbReference type="RefSeq" id="XP_022751393.1">
    <property type="nucleotide sequence ID" value="XM_022895658.1"/>
</dbReference>
<dbReference type="OrthoDB" id="77878at2759"/>
<gene>
    <name evidence="2" type="primary">LOC111300054</name>
</gene>
<dbReference type="AlphaFoldDB" id="A0A6P5ZEY8"/>
<proteinExistence type="predicted"/>
<reference evidence="2" key="1">
    <citation type="submission" date="2025-08" db="UniProtKB">
        <authorList>
            <consortium name="RefSeq"/>
        </authorList>
    </citation>
    <scope>IDENTIFICATION</scope>
    <source>
        <tissue evidence="2">Fruit stalk</tissue>
    </source>
</reference>
<organism evidence="1 2">
    <name type="scientific">Durio zibethinus</name>
    <name type="common">Durian</name>
    <dbReference type="NCBI Taxonomy" id="66656"/>
    <lineage>
        <taxon>Eukaryota</taxon>
        <taxon>Viridiplantae</taxon>
        <taxon>Streptophyta</taxon>
        <taxon>Embryophyta</taxon>
        <taxon>Tracheophyta</taxon>
        <taxon>Spermatophyta</taxon>
        <taxon>Magnoliopsida</taxon>
        <taxon>eudicotyledons</taxon>
        <taxon>Gunneridae</taxon>
        <taxon>Pentapetalae</taxon>
        <taxon>rosids</taxon>
        <taxon>malvids</taxon>
        <taxon>Malvales</taxon>
        <taxon>Malvaceae</taxon>
        <taxon>Helicteroideae</taxon>
        <taxon>Durio</taxon>
    </lineage>
</organism>
<dbReference type="Proteomes" id="UP000515121">
    <property type="component" value="Unplaced"/>
</dbReference>
<accession>A0A6P5ZEY8</accession>
<dbReference type="Pfam" id="PF05705">
    <property type="entry name" value="DUF829"/>
    <property type="match status" value="1"/>
</dbReference>
<dbReference type="InterPro" id="IPR008547">
    <property type="entry name" value="DUF829_TMEM53"/>
</dbReference>
<dbReference type="InterPro" id="IPR029058">
    <property type="entry name" value="AB_hydrolase_fold"/>
</dbReference>